<reference evidence="2 5" key="1">
    <citation type="submission" date="2021-11" db="EMBL/GenBank/DDBJ databases">
        <title>Draft genome sequence of Capnocytophaga sp. strain KC07075 isolated from cat oral cavity.</title>
        <authorList>
            <person name="Suzuki M."/>
            <person name="Imaoka K."/>
            <person name="Kimura M."/>
            <person name="Morikawa S."/>
            <person name="Maeda K."/>
        </authorList>
    </citation>
    <scope>NUCLEOTIDE SEQUENCE</scope>
    <source>
        <strain evidence="2">KC07075</strain>
        <strain evidence="3 5">KC07079</strain>
    </source>
</reference>
<sequence>MIATKNIESRQDFIKFVEFLQKDLAENPNDWENRSLADFLEAMSCYAEDITYYYKNTGQNINADTPSWRVFADILCGAKVYE</sequence>
<protein>
    <recommendedName>
        <fullName evidence="1">DUF7660 domain-containing protein</fullName>
    </recommendedName>
</protein>
<dbReference type="RefSeq" id="WP_264845407.1">
    <property type="nucleotide sequence ID" value="NZ_BPMA01000011.1"/>
</dbReference>
<evidence type="ECO:0000313" key="2">
    <source>
        <dbReference type="EMBL" id="GJM50643.1"/>
    </source>
</evidence>
<name>A0AAV5AZL7_9FLAO</name>
<keyword evidence="5" id="KW-1185">Reference proteome</keyword>
<evidence type="ECO:0000313" key="4">
    <source>
        <dbReference type="Proteomes" id="UP001207736"/>
    </source>
</evidence>
<evidence type="ECO:0000313" key="3">
    <source>
        <dbReference type="EMBL" id="GJM53380.1"/>
    </source>
</evidence>
<dbReference type="EMBL" id="BQKB01000038">
    <property type="protein sequence ID" value="GJM53380.1"/>
    <property type="molecule type" value="Genomic_DNA"/>
</dbReference>
<dbReference type="EMBL" id="BQKA01000031">
    <property type="protein sequence ID" value="GJM50643.1"/>
    <property type="molecule type" value="Genomic_DNA"/>
</dbReference>
<feature type="domain" description="DUF7660" evidence="1">
    <location>
        <begin position="9"/>
        <end position="82"/>
    </location>
</feature>
<gene>
    <name evidence="2" type="ORF">RCZ15_16160</name>
    <name evidence="3" type="ORF">RCZ16_16970</name>
</gene>
<dbReference type="Pfam" id="PF24693">
    <property type="entry name" value="DUF7660"/>
    <property type="match status" value="1"/>
</dbReference>
<evidence type="ECO:0000259" key="1">
    <source>
        <dbReference type="Pfam" id="PF24693"/>
    </source>
</evidence>
<dbReference type="AlphaFoldDB" id="A0AAV5AZL7"/>
<accession>A0AAV5AZL7</accession>
<comment type="caution">
    <text evidence="2">The sequence shown here is derived from an EMBL/GenBank/DDBJ whole genome shotgun (WGS) entry which is preliminary data.</text>
</comment>
<dbReference type="Proteomes" id="UP001208692">
    <property type="component" value="Unassembled WGS sequence"/>
</dbReference>
<evidence type="ECO:0000313" key="5">
    <source>
        <dbReference type="Proteomes" id="UP001208692"/>
    </source>
</evidence>
<proteinExistence type="predicted"/>
<dbReference type="Proteomes" id="UP001207736">
    <property type="component" value="Unassembled WGS sequence"/>
</dbReference>
<organism evidence="2 4">
    <name type="scientific">Capnocytophaga catalasegens</name>
    <dbReference type="NCBI Taxonomy" id="1004260"/>
    <lineage>
        <taxon>Bacteria</taxon>
        <taxon>Pseudomonadati</taxon>
        <taxon>Bacteroidota</taxon>
        <taxon>Flavobacteriia</taxon>
        <taxon>Flavobacteriales</taxon>
        <taxon>Flavobacteriaceae</taxon>
        <taxon>Capnocytophaga</taxon>
    </lineage>
</organism>
<dbReference type="InterPro" id="IPR056077">
    <property type="entry name" value="DUF7660"/>
</dbReference>